<dbReference type="CDD" id="cd00448">
    <property type="entry name" value="YjgF_YER057c_UK114_family"/>
    <property type="match status" value="1"/>
</dbReference>
<dbReference type="EMBL" id="BSNS01000023">
    <property type="protein sequence ID" value="GLQ57254.1"/>
    <property type="molecule type" value="Genomic_DNA"/>
</dbReference>
<sequence>MLTMINPAGYPTSPSYSQAAEVRGAQRTVYVSGQVGVDAKGYVGADIGEQAKIAVANLDAVLREAGMDNRNLAKVTIYLTDESSVPGFMEAAAHALPSPPPATTLLIVKALAAPSLLVEIEAIAVD</sequence>
<proteinExistence type="inferred from homology"/>
<comment type="similarity">
    <text evidence="1">Belongs to the RutC family.</text>
</comment>
<dbReference type="Gene3D" id="3.30.1330.40">
    <property type="entry name" value="RutC-like"/>
    <property type="match status" value="1"/>
</dbReference>
<evidence type="ECO:0000313" key="2">
    <source>
        <dbReference type="EMBL" id="GLQ57254.1"/>
    </source>
</evidence>
<reference evidence="3" key="1">
    <citation type="journal article" date="2019" name="Int. J. Syst. Evol. Microbiol.">
        <title>The Global Catalogue of Microorganisms (GCM) 10K type strain sequencing project: providing services to taxonomists for standard genome sequencing and annotation.</title>
        <authorList>
            <consortium name="The Broad Institute Genomics Platform"/>
            <consortium name="The Broad Institute Genome Sequencing Center for Infectious Disease"/>
            <person name="Wu L."/>
            <person name="Ma J."/>
        </authorList>
    </citation>
    <scope>NUCLEOTIDE SEQUENCE [LARGE SCALE GENOMIC DNA]</scope>
    <source>
        <strain evidence="3">NBRC 112416</strain>
    </source>
</reference>
<keyword evidence="3" id="KW-1185">Reference proteome</keyword>
<dbReference type="PANTHER" id="PTHR11803:SF58">
    <property type="entry name" value="PROTEIN HMF1-RELATED"/>
    <property type="match status" value="1"/>
</dbReference>
<dbReference type="Pfam" id="PF01042">
    <property type="entry name" value="Ribonuc_L-PSP"/>
    <property type="match status" value="1"/>
</dbReference>
<dbReference type="PANTHER" id="PTHR11803">
    <property type="entry name" value="2-IMINOBUTANOATE/2-IMINOPROPANOATE DEAMINASE RIDA"/>
    <property type="match status" value="1"/>
</dbReference>
<organism evidence="2 3">
    <name type="scientific">Devosia nitrariae</name>
    <dbReference type="NCBI Taxonomy" id="2071872"/>
    <lineage>
        <taxon>Bacteria</taxon>
        <taxon>Pseudomonadati</taxon>
        <taxon>Pseudomonadota</taxon>
        <taxon>Alphaproteobacteria</taxon>
        <taxon>Hyphomicrobiales</taxon>
        <taxon>Devosiaceae</taxon>
        <taxon>Devosia</taxon>
    </lineage>
</organism>
<dbReference type="InterPro" id="IPR006175">
    <property type="entry name" value="YjgF/YER057c/UK114"/>
</dbReference>
<dbReference type="InterPro" id="IPR035959">
    <property type="entry name" value="RutC-like_sf"/>
</dbReference>
<name>A0ABQ5WBX8_9HYPH</name>
<dbReference type="SUPFAM" id="SSF55298">
    <property type="entry name" value="YjgF-like"/>
    <property type="match status" value="1"/>
</dbReference>
<evidence type="ECO:0000313" key="3">
    <source>
        <dbReference type="Proteomes" id="UP001156691"/>
    </source>
</evidence>
<protein>
    <recommendedName>
        <fullName evidence="4">Enamine deaminase RidA (YjgF/YER057c/UK114 family)</fullName>
    </recommendedName>
</protein>
<evidence type="ECO:0000256" key="1">
    <source>
        <dbReference type="ARBA" id="ARBA00010552"/>
    </source>
</evidence>
<dbReference type="Proteomes" id="UP001156691">
    <property type="component" value="Unassembled WGS sequence"/>
</dbReference>
<accession>A0ABQ5WBX8</accession>
<comment type="caution">
    <text evidence="2">The sequence shown here is derived from an EMBL/GenBank/DDBJ whole genome shotgun (WGS) entry which is preliminary data.</text>
</comment>
<dbReference type="RefSeq" id="WP_284342644.1">
    <property type="nucleotide sequence ID" value="NZ_BSNS01000023.1"/>
</dbReference>
<gene>
    <name evidence="2" type="ORF">GCM10010862_45130</name>
</gene>
<evidence type="ECO:0008006" key="4">
    <source>
        <dbReference type="Google" id="ProtNLM"/>
    </source>
</evidence>